<name>Q7W384_BORPA</name>
<evidence type="ECO:0000313" key="2">
    <source>
        <dbReference type="Proteomes" id="UP000001421"/>
    </source>
</evidence>
<dbReference type="Proteomes" id="UP000001421">
    <property type="component" value="Chromosome"/>
</dbReference>
<sequence>MFFSRHARSDGVSDMVCPSIELSCTEGMSFALGAGSTMLLRRAAGLRIACLSGAVWLSEYRCAQDSILAPGASVVVQSDHDVVLSGLPYGQVALIPSTEPDR</sequence>
<gene>
    <name evidence="1" type="ordered locus">BPP4162</name>
</gene>
<protein>
    <recommendedName>
        <fullName evidence="3">DUF2917 domain-containing protein</fullName>
    </recommendedName>
</protein>
<evidence type="ECO:0008006" key="3">
    <source>
        <dbReference type="Google" id="ProtNLM"/>
    </source>
</evidence>
<evidence type="ECO:0000313" key="1">
    <source>
        <dbReference type="EMBL" id="CAE39441.1"/>
    </source>
</evidence>
<dbReference type="AlphaFoldDB" id="Q7W384"/>
<reference evidence="1 2" key="1">
    <citation type="journal article" date="2003" name="Nat. Genet.">
        <title>Comparative analysis of the genome sequences of Bordetella pertussis, Bordetella parapertussis and Bordetella bronchiseptica.</title>
        <authorList>
            <person name="Parkhill J."/>
            <person name="Sebaihia M."/>
            <person name="Preston A."/>
            <person name="Murphy L.D."/>
            <person name="Thomson N.R."/>
            <person name="Harris D.E."/>
            <person name="Holden M.T.G."/>
            <person name="Churcher C.M."/>
            <person name="Bentley S.D."/>
            <person name="Mungall K.L."/>
            <person name="Cerdeno-Tarraga A.-M."/>
            <person name="Temple L."/>
            <person name="James K.D."/>
            <person name="Harris B."/>
            <person name="Quail M.A."/>
            <person name="Achtman M."/>
            <person name="Atkin R."/>
            <person name="Baker S."/>
            <person name="Basham D."/>
            <person name="Bason N."/>
            <person name="Cherevach I."/>
            <person name="Chillingworth T."/>
            <person name="Collins M."/>
            <person name="Cronin A."/>
            <person name="Davis P."/>
            <person name="Doggett J."/>
            <person name="Feltwell T."/>
            <person name="Goble A."/>
            <person name="Hamlin N."/>
            <person name="Hauser H."/>
            <person name="Holroyd S."/>
            <person name="Jagels K."/>
            <person name="Leather S."/>
            <person name="Moule S."/>
            <person name="Norberczak H."/>
            <person name="O'Neil S."/>
            <person name="Ormond D."/>
            <person name="Price C."/>
            <person name="Rabbinowitsch E."/>
            <person name="Rutter S."/>
            <person name="Sanders M."/>
            <person name="Saunders D."/>
            <person name="Seeger K."/>
            <person name="Sharp S."/>
            <person name="Simmonds M."/>
            <person name="Skelton J."/>
            <person name="Squares R."/>
            <person name="Squares S."/>
            <person name="Stevens K."/>
            <person name="Unwin L."/>
            <person name="Whitehead S."/>
            <person name="Barrell B.G."/>
            <person name="Maskell D.J."/>
        </authorList>
    </citation>
    <scope>NUCLEOTIDE SEQUENCE [LARGE SCALE GENOMIC DNA]</scope>
    <source>
        <strain evidence="1 2">12822 / ATCC BAA-587 / NCTC 13253</strain>
    </source>
</reference>
<accession>Q7W384</accession>
<dbReference type="EMBL" id="BX640435">
    <property type="protein sequence ID" value="CAE39441.1"/>
    <property type="molecule type" value="Genomic_DNA"/>
</dbReference>
<proteinExistence type="predicted"/>
<organism evidence="1 2">
    <name type="scientific">Bordetella parapertussis (strain 12822 / ATCC BAA-587 / NCTC 13253)</name>
    <dbReference type="NCBI Taxonomy" id="257311"/>
    <lineage>
        <taxon>Bacteria</taxon>
        <taxon>Pseudomonadati</taxon>
        <taxon>Pseudomonadota</taxon>
        <taxon>Betaproteobacteria</taxon>
        <taxon>Burkholderiales</taxon>
        <taxon>Alcaligenaceae</taxon>
        <taxon>Bordetella</taxon>
    </lineage>
</organism>
<dbReference type="HOGENOM" id="CLU_189718_0_0_4"/>
<dbReference type="Pfam" id="PF11142">
    <property type="entry name" value="DUF2917"/>
    <property type="match status" value="1"/>
</dbReference>
<dbReference type="KEGG" id="bpa:BPP4162"/>
<dbReference type="InterPro" id="IPR021317">
    <property type="entry name" value="DUF2917"/>
</dbReference>